<feature type="compositionally biased region" description="Polar residues" evidence="1">
    <location>
        <begin position="9"/>
        <end position="18"/>
    </location>
</feature>
<feature type="non-terminal residue" evidence="2">
    <location>
        <position position="81"/>
    </location>
</feature>
<dbReference type="AlphaFoldDB" id="A0A6A0AH98"/>
<protein>
    <submittedName>
        <fullName evidence="2">Uncharacterized protein</fullName>
    </submittedName>
</protein>
<dbReference type="EMBL" id="BLLF01005813">
    <property type="protein sequence ID" value="GFH31661.1"/>
    <property type="molecule type" value="Genomic_DNA"/>
</dbReference>
<evidence type="ECO:0000313" key="2">
    <source>
        <dbReference type="EMBL" id="GFH31661.1"/>
    </source>
</evidence>
<gene>
    <name evidence="2" type="ORF">HaLaN_30743</name>
</gene>
<proteinExistence type="predicted"/>
<evidence type="ECO:0000313" key="3">
    <source>
        <dbReference type="Proteomes" id="UP000485058"/>
    </source>
</evidence>
<evidence type="ECO:0000256" key="1">
    <source>
        <dbReference type="SAM" id="MobiDB-lite"/>
    </source>
</evidence>
<reference evidence="2 3" key="1">
    <citation type="submission" date="2020-02" db="EMBL/GenBank/DDBJ databases">
        <title>Draft genome sequence of Haematococcus lacustris strain NIES-144.</title>
        <authorList>
            <person name="Morimoto D."/>
            <person name="Nakagawa S."/>
            <person name="Yoshida T."/>
            <person name="Sawayama S."/>
        </authorList>
    </citation>
    <scope>NUCLEOTIDE SEQUENCE [LARGE SCALE GENOMIC DNA]</scope>
    <source>
        <strain evidence="2 3">NIES-144</strain>
    </source>
</reference>
<accession>A0A6A0AH98</accession>
<sequence>MTCHDPNNDDSSANSEGLGQQPGWLAKLGQQLGRLTAQSQLLRCLPWLRLRHGVTARASLSVQRRMKHCEQPQEHHDFMGE</sequence>
<feature type="region of interest" description="Disordered" evidence="1">
    <location>
        <begin position="1"/>
        <end position="22"/>
    </location>
</feature>
<comment type="caution">
    <text evidence="2">The sequence shown here is derived from an EMBL/GenBank/DDBJ whole genome shotgun (WGS) entry which is preliminary data.</text>
</comment>
<name>A0A6A0AH98_HAELA</name>
<organism evidence="2 3">
    <name type="scientific">Haematococcus lacustris</name>
    <name type="common">Green alga</name>
    <name type="synonym">Haematococcus pluvialis</name>
    <dbReference type="NCBI Taxonomy" id="44745"/>
    <lineage>
        <taxon>Eukaryota</taxon>
        <taxon>Viridiplantae</taxon>
        <taxon>Chlorophyta</taxon>
        <taxon>core chlorophytes</taxon>
        <taxon>Chlorophyceae</taxon>
        <taxon>CS clade</taxon>
        <taxon>Chlamydomonadales</taxon>
        <taxon>Haematococcaceae</taxon>
        <taxon>Haematococcus</taxon>
    </lineage>
</organism>
<keyword evidence="3" id="KW-1185">Reference proteome</keyword>
<dbReference type="Proteomes" id="UP000485058">
    <property type="component" value="Unassembled WGS sequence"/>
</dbReference>